<feature type="transmembrane region" description="Helical" evidence="1">
    <location>
        <begin position="6"/>
        <end position="21"/>
    </location>
</feature>
<proteinExistence type="predicted"/>
<evidence type="ECO:0000256" key="1">
    <source>
        <dbReference type="SAM" id="Phobius"/>
    </source>
</evidence>
<keyword evidence="1" id="KW-0812">Transmembrane</keyword>
<name>A0A6J6VW82_9ZZZZ</name>
<protein>
    <submittedName>
        <fullName evidence="2">Unannotated protein</fullName>
    </submittedName>
</protein>
<sequence>MKLNDVVTLVVAIANLIIRLWEMRKARRNKSDGPDQLAN</sequence>
<dbReference type="AlphaFoldDB" id="A0A6J6VW82"/>
<organism evidence="2">
    <name type="scientific">freshwater metagenome</name>
    <dbReference type="NCBI Taxonomy" id="449393"/>
    <lineage>
        <taxon>unclassified sequences</taxon>
        <taxon>metagenomes</taxon>
        <taxon>ecological metagenomes</taxon>
    </lineage>
</organism>
<gene>
    <name evidence="2" type="ORF">UFOPK2918_00493</name>
</gene>
<reference evidence="2" key="1">
    <citation type="submission" date="2020-05" db="EMBL/GenBank/DDBJ databases">
        <authorList>
            <person name="Chiriac C."/>
            <person name="Salcher M."/>
            <person name="Ghai R."/>
            <person name="Kavagutti S V."/>
        </authorList>
    </citation>
    <scope>NUCLEOTIDE SEQUENCE</scope>
</reference>
<evidence type="ECO:0000313" key="2">
    <source>
        <dbReference type="EMBL" id="CAB4774687.1"/>
    </source>
</evidence>
<keyword evidence="1" id="KW-1133">Transmembrane helix</keyword>
<keyword evidence="1" id="KW-0472">Membrane</keyword>
<dbReference type="EMBL" id="CAEZZT010000024">
    <property type="protein sequence ID" value="CAB4774687.1"/>
    <property type="molecule type" value="Genomic_DNA"/>
</dbReference>
<accession>A0A6J6VW82</accession>